<gene>
    <name evidence="1" type="ORF">DDB_G0286275</name>
</gene>
<organism evidence="1 2">
    <name type="scientific">Dictyostelium discoideum</name>
    <name type="common">Social amoeba</name>
    <dbReference type="NCBI Taxonomy" id="44689"/>
    <lineage>
        <taxon>Eukaryota</taxon>
        <taxon>Amoebozoa</taxon>
        <taxon>Evosea</taxon>
        <taxon>Eumycetozoa</taxon>
        <taxon>Dictyostelia</taxon>
        <taxon>Dictyosteliales</taxon>
        <taxon>Dictyosteliaceae</taxon>
        <taxon>Dictyostelium</taxon>
    </lineage>
</organism>
<dbReference type="KEGG" id="ddi:DDB_G0286275"/>
<dbReference type="VEuPathDB" id="AmoebaDB:DDB_G0286275"/>
<comment type="caution">
    <text evidence="1">The sequence shown here is derived from an EMBL/GenBank/DDBJ whole genome shotgun (WGS) entry which is preliminary data.</text>
</comment>
<dbReference type="PaxDb" id="44689-DDB0186897"/>
<dbReference type="Proteomes" id="UP000002195">
    <property type="component" value="Unassembled WGS sequence"/>
</dbReference>
<dbReference type="AlphaFoldDB" id="Q54M08"/>
<evidence type="ECO:0000313" key="2">
    <source>
        <dbReference type="Proteomes" id="UP000002195"/>
    </source>
</evidence>
<dbReference type="EMBL" id="AAFI02000085">
    <property type="protein sequence ID" value="EAL64313.1"/>
    <property type="molecule type" value="Genomic_DNA"/>
</dbReference>
<sequence>MQHQLQHQITSITIETIAAHESILTLQIYPVNGVSEKENETKSQQATLENS</sequence>
<protein>
    <submittedName>
        <fullName evidence="1">Uncharacterized protein</fullName>
    </submittedName>
</protein>
<accession>Q54M08</accession>
<keyword evidence="2" id="KW-1185">Reference proteome</keyword>
<dbReference type="GeneID" id="8625537"/>
<evidence type="ECO:0000313" key="1">
    <source>
        <dbReference type="EMBL" id="EAL64313.1"/>
    </source>
</evidence>
<dbReference type="HOGENOM" id="CLU_3110396_0_0_1"/>
<dbReference type="RefSeq" id="XP_637823.1">
    <property type="nucleotide sequence ID" value="XM_632731.1"/>
</dbReference>
<proteinExistence type="predicted"/>
<dbReference type="InParanoid" id="Q54M08"/>
<reference evidence="1 2" key="1">
    <citation type="journal article" date="2005" name="Nature">
        <title>The genome of the social amoeba Dictyostelium discoideum.</title>
        <authorList>
            <consortium name="The Dictyostelium discoideum Sequencing Consortium"/>
            <person name="Eichinger L."/>
            <person name="Pachebat J.A."/>
            <person name="Glockner G."/>
            <person name="Rajandream M.A."/>
            <person name="Sucgang R."/>
            <person name="Berriman M."/>
            <person name="Song J."/>
            <person name="Olsen R."/>
            <person name="Szafranski K."/>
            <person name="Xu Q."/>
            <person name="Tunggal B."/>
            <person name="Kummerfeld S."/>
            <person name="Madera M."/>
            <person name="Konfortov B.A."/>
            <person name="Rivero F."/>
            <person name="Bankier A.T."/>
            <person name="Lehmann R."/>
            <person name="Hamlin N."/>
            <person name="Davies R."/>
            <person name="Gaudet P."/>
            <person name="Fey P."/>
            <person name="Pilcher K."/>
            <person name="Chen G."/>
            <person name="Saunders D."/>
            <person name="Sodergren E."/>
            <person name="Davis P."/>
            <person name="Kerhornou A."/>
            <person name="Nie X."/>
            <person name="Hall N."/>
            <person name="Anjard C."/>
            <person name="Hemphill L."/>
            <person name="Bason N."/>
            <person name="Farbrother P."/>
            <person name="Desany B."/>
            <person name="Just E."/>
            <person name="Morio T."/>
            <person name="Rost R."/>
            <person name="Churcher C."/>
            <person name="Cooper J."/>
            <person name="Haydock S."/>
            <person name="van Driessche N."/>
            <person name="Cronin A."/>
            <person name="Goodhead I."/>
            <person name="Muzny D."/>
            <person name="Mourier T."/>
            <person name="Pain A."/>
            <person name="Lu M."/>
            <person name="Harper D."/>
            <person name="Lindsay R."/>
            <person name="Hauser H."/>
            <person name="James K."/>
            <person name="Quiles M."/>
            <person name="Madan Babu M."/>
            <person name="Saito T."/>
            <person name="Buchrieser C."/>
            <person name="Wardroper A."/>
            <person name="Felder M."/>
            <person name="Thangavelu M."/>
            <person name="Johnson D."/>
            <person name="Knights A."/>
            <person name="Loulseged H."/>
            <person name="Mungall K."/>
            <person name="Oliver K."/>
            <person name="Price C."/>
            <person name="Quail M.A."/>
            <person name="Urushihara H."/>
            <person name="Hernandez J."/>
            <person name="Rabbinowitsch E."/>
            <person name="Steffen D."/>
            <person name="Sanders M."/>
            <person name="Ma J."/>
            <person name="Kohara Y."/>
            <person name="Sharp S."/>
            <person name="Simmonds M."/>
            <person name="Spiegler S."/>
            <person name="Tivey A."/>
            <person name="Sugano S."/>
            <person name="White B."/>
            <person name="Walker D."/>
            <person name="Woodward J."/>
            <person name="Winckler T."/>
            <person name="Tanaka Y."/>
            <person name="Shaulsky G."/>
            <person name="Schleicher M."/>
            <person name="Weinstock G."/>
            <person name="Rosenthal A."/>
            <person name="Cox E.C."/>
            <person name="Chisholm R.L."/>
            <person name="Gibbs R."/>
            <person name="Loomis W.F."/>
            <person name="Platzer M."/>
            <person name="Kay R.R."/>
            <person name="Williams J."/>
            <person name="Dear P.H."/>
            <person name="Noegel A.A."/>
            <person name="Barrell B."/>
            <person name="Kuspa A."/>
        </authorList>
    </citation>
    <scope>NUCLEOTIDE SEQUENCE [LARGE SCALE GENOMIC DNA]</scope>
    <source>
        <strain evidence="1 2">AX4</strain>
    </source>
</reference>
<name>Q54M08_DICDI</name>